<evidence type="ECO:0000313" key="1">
    <source>
        <dbReference type="EMBL" id="GKX67027.1"/>
    </source>
</evidence>
<dbReference type="EMBL" id="BROD01000001">
    <property type="protein sequence ID" value="GKX67027.1"/>
    <property type="molecule type" value="Genomic_DNA"/>
</dbReference>
<dbReference type="Proteomes" id="UP001058074">
    <property type="component" value="Unassembled WGS sequence"/>
</dbReference>
<organism evidence="1 2">
    <name type="scientific">Inconstantimicrobium mannanitabidum</name>
    <dbReference type="NCBI Taxonomy" id="1604901"/>
    <lineage>
        <taxon>Bacteria</taxon>
        <taxon>Bacillati</taxon>
        <taxon>Bacillota</taxon>
        <taxon>Clostridia</taxon>
        <taxon>Eubacteriales</taxon>
        <taxon>Clostridiaceae</taxon>
        <taxon>Inconstantimicrobium</taxon>
    </lineage>
</organism>
<keyword evidence="2" id="KW-1185">Reference proteome</keyword>
<name>A0ACB5RCN0_9CLOT</name>
<comment type="caution">
    <text evidence="1">The sequence shown here is derived from an EMBL/GenBank/DDBJ whole genome shotgun (WGS) entry which is preliminary data.</text>
</comment>
<accession>A0ACB5RCN0</accession>
<proteinExistence type="predicted"/>
<protein>
    <submittedName>
        <fullName evidence="1">Cys-tRNA(Pro)/Cys-tRNA(Cys) deacylase</fullName>
    </submittedName>
</protein>
<reference evidence="1" key="1">
    <citation type="journal article" date="2025" name="Int. J. Syst. Evol. Microbiol.">
        <title>Inconstantimicrobium mannanitabidum sp. nov., a novel member of the family Clostridiaceae isolated from anoxic soil under the treatment of reductive soil disinfestation.</title>
        <authorList>
            <person name="Ueki A."/>
            <person name="Tonouchi A."/>
            <person name="Honma S."/>
            <person name="Kaku N."/>
            <person name="Ueki K."/>
        </authorList>
    </citation>
    <scope>NUCLEOTIDE SEQUENCE</scope>
    <source>
        <strain evidence="1">TW13</strain>
    </source>
</reference>
<evidence type="ECO:0000313" key="2">
    <source>
        <dbReference type="Proteomes" id="UP001058074"/>
    </source>
</evidence>
<sequence>MGAKVKTNAIRLLDTHKLQYEIFTYENKDGQIDGVAVAAKLNQNPKQVFKTLVTEGKSKEHYVFVIPVAEELDLKKAEKITGEKKIELIPTKDLLKTTGYIRGGCSPLGMKKQFKTFIHESALEFEQFIFSGGKIGVQIMMNPKDLEAMIPVGFEDLIRD</sequence>
<gene>
    <name evidence="1" type="ORF">rsdtw13_22850</name>
</gene>